<name>A0A1X7SS27_AMPQE</name>
<proteinExistence type="predicted"/>
<reference evidence="2" key="1">
    <citation type="submission" date="2017-05" db="UniProtKB">
        <authorList>
            <consortium name="EnsemblMetazoa"/>
        </authorList>
    </citation>
    <scope>IDENTIFICATION</scope>
</reference>
<dbReference type="InParanoid" id="A0A1X7SS27"/>
<protein>
    <submittedName>
        <fullName evidence="2">Uncharacterized protein</fullName>
    </submittedName>
</protein>
<evidence type="ECO:0000313" key="2">
    <source>
        <dbReference type="EnsemblMetazoa" id="Aqu2.1.04942_001"/>
    </source>
</evidence>
<organism evidence="2">
    <name type="scientific">Amphimedon queenslandica</name>
    <name type="common">Sponge</name>
    <dbReference type="NCBI Taxonomy" id="400682"/>
    <lineage>
        <taxon>Eukaryota</taxon>
        <taxon>Metazoa</taxon>
        <taxon>Porifera</taxon>
        <taxon>Demospongiae</taxon>
        <taxon>Heteroscleromorpha</taxon>
        <taxon>Haplosclerida</taxon>
        <taxon>Niphatidae</taxon>
        <taxon>Amphimedon</taxon>
    </lineage>
</organism>
<dbReference type="AlphaFoldDB" id="A0A1X7SS27"/>
<dbReference type="EnsemblMetazoa" id="Aqu2.1.04942_001">
    <property type="protein sequence ID" value="Aqu2.1.04942_001"/>
    <property type="gene ID" value="Aqu2.1.04942"/>
</dbReference>
<sequence length="72" mass="8199">MVSKPSHNVRHKNHQYQSTNDRSDHNRYKSLTSAILIAVRTLVAEAVTASVSLYPQLLDTEAESEMRSMEVR</sequence>
<feature type="region of interest" description="Disordered" evidence="1">
    <location>
        <begin position="1"/>
        <end position="25"/>
    </location>
</feature>
<accession>A0A1X7SS27</accession>
<evidence type="ECO:0000256" key="1">
    <source>
        <dbReference type="SAM" id="MobiDB-lite"/>
    </source>
</evidence>